<reference evidence="4" key="1">
    <citation type="journal article" date="2019" name="Int. J. Syst. Evol. Microbiol.">
        <title>The Global Catalogue of Microorganisms (GCM) 10K type strain sequencing project: providing services to taxonomists for standard genome sequencing and annotation.</title>
        <authorList>
            <consortium name="The Broad Institute Genomics Platform"/>
            <consortium name="The Broad Institute Genome Sequencing Center for Infectious Disease"/>
            <person name="Wu L."/>
            <person name="Ma J."/>
        </authorList>
    </citation>
    <scope>NUCLEOTIDE SEQUENCE [LARGE SCALE GENOMIC DNA]</scope>
    <source>
        <strain evidence="4">NBRC 102520</strain>
    </source>
</reference>
<dbReference type="EMBL" id="BSOW01000031">
    <property type="protein sequence ID" value="GLR90102.1"/>
    <property type="molecule type" value="Genomic_DNA"/>
</dbReference>
<dbReference type="Proteomes" id="UP001156905">
    <property type="component" value="Unassembled WGS sequence"/>
</dbReference>
<sequence>MKVLLLLVLLFVWAPVAAESSPPAAPKEDPSVRDQIKAARAREKADEATGPQERAWDRDAGGKRPWNQTREPPK</sequence>
<evidence type="ECO:0000256" key="1">
    <source>
        <dbReference type="SAM" id="MobiDB-lite"/>
    </source>
</evidence>
<feature type="compositionally biased region" description="Basic and acidic residues" evidence="1">
    <location>
        <begin position="26"/>
        <end position="47"/>
    </location>
</feature>
<keyword evidence="2" id="KW-0732">Signal</keyword>
<feature type="region of interest" description="Disordered" evidence="1">
    <location>
        <begin position="19"/>
        <end position="74"/>
    </location>
</feature>
<feature type="chain" id="PRO_5047046456" evidence="2">
    <location>
        <begin position="19"/>
        <end position="74"/>
    </location>
</feature>
<protein>
    <submittedName>
        <fullName evidence="3">Uncharacterized protein</fullName>
    </submittedName>
</protein>
<comment type="caution">
    <text evidence="3">The sequence shown here is derived from an EMBL/GenBank/DDBJ whole genome shotgun (WGS) entry which is preliminary data.</text>
</comment>
<accession>A0ABQ6B6R3</accession>
<organism evidence="3 4">
    <name type="scientific">Bradyrhizobium iriomotense</name>
    <dbReference type="NCBI Taxonomy" id="441950"/>
    <lineage>
        <taxon>Bacteria</taxon>
        <taxon>Pseudomonadati</taxon>
        <taxon>Pseudomonadota</taxon>
        <taxon>Alphaproteobacteria</taxon>
        <taxon>Hyphomicrobiales</taxon>
        <taxon>Nitrobacteraceae</taxon>
        <taxon>Bradyrhizobium</taxon>
    </lineage>
</organism>
<evidence type="ECO:0000313" key="4">
    <source>
        <dbReference type="Proteomes" id="UP001156905"/>
    </source>
</evidence>
<evidence type="ECO:0000256" key="2">
    <source>
        <dbReference type="SAM" id="SignalP"/>
    </source>
</evidence>
<evidence type="ECO:0000313" key="3">
    <source>
        <dbReference type="EMBL" id="GLR90102.1"/>
    </source>
</evidence>
<feature type="signal peptide" evidence="2">
    <location>
        <begin position="1"/>
        <end position="18"/>
    </location>
</feature>
<proteinExistence type="predicted"/>
<name>A0ABQ6B6R3_9BRAD</name>
<gene>
    <name evidence="3" type="ORF">GCM10007857_68160</name>
</gene>
<keyword evidence="4" id="KW-1185">Reference proteome</keyword>